<dbReference type="EMBL" id="SLWO01000001">
    <property type="protein sequence ID" value="TCO30921.1"/>
    <property type="molecule type" value="Genomic_DNA"/>
</dbReference>
<gene>
    <name evidence="2" type="ORF">EV200_101362</name>
    <name evidence="1" type="ORF">GCM10011413_06900</name>
</gene>
<evidence type="ECO:0000313" key="3">
    <source>
        <dbReference type="Proteomes" id="UP000295684"/>
    </source>
</evidence>
<reference evidence="4" key="2">
    <citation type="journal article" date="2019" name="Int. J. Syst. Evol. Microbiol.">
        <title>The Global Catalogue of Microorganisms (GCM) 10K type strain sequencing project: providing services to taxonomists for standard genome sequencing and annotation.</title>
        <authorList>
            <consortium name="The Broad Institute Genomics Platform"/>
            <consortium name="The Broad Institute Genome Sequencing Center for Infectious Disease"/>
            <person name="Wu L."/>
            <person name="Ma J."/>
        </authorList>
    </citation>
    <scope>NUCLEOTIDE SEQUENCE [LARGE SCALE GENOMIC DNA]</scope>
    <source>
        <strain evidence="4">CGMCC 1.15644</strain>
    </source>
</reference>
<dbReference type="CDD" id="cd00038">
    <property type="entry name" value="CAP_ED"/>
    <property type="match status" value="1"/>
</dbReference>
<dbReference type="AlphaFoldDB" id="A0A4R2HQA6"/>
<dbReference type="InterPro" id="IPR014710">
    <property type="entry name" value="RmlC-like_jellyroll"/>
</dbReference>
<proteinExistence type="predicted"/>
<accession>A0A4R2HQA6</accession>
<dbReference type="OrthoDB" id="663011at2"/>
<dbReference type="Gene3D" id="2.60.120.10">
    <property type="entry name" value="Jelly Rolls"/>
    <property type="match status" value="1"/>
</dbReference>
<reference evidence="2 3" key="3">
    <citation type="submission" date="2019-03" db="EMBL/GenBank/DDBJ databases">
        <title>Genomic Encyclopedia of Type Strains, Phase IV (KMG-IV): sequencing the most valuable type-strain genomes for metagenomic binning, comparative biology and taxonomic classification.</title>
        <authorList>
            <person name="Goeker M."/>
        </authorList>
    </citation>
    <scope>NUCLEOTIDE SEQUENCE [LARGE SCALE GENOMIC DNA]</scope>
    <source>
        <strain evidence="2 3">DSM 103236</strain>
    </source>
</reference>
<reference evidence="1" key="4">
    <citation type="submission" date="2024-05" db="EMBL/GenBank/DDBJ databases">
        <authorList>
            <person name="Sun Q."/>
            <person name="Zhou Y."/>
        </authorList>
    </citation>
    <scope>NUCLEOTIDE SEQUENCE</scope>
    <source>
        <strain evidence="1">CGMCC 1.15644</strain>
    </source>
</reference>
<comment type="caution">
    <text evidence="2">The sequence shown here is derived from an EMBL/GenBank/DDBJ whole genome shotgun (WGS) entry which is preliminary data.</text>
</comment>
<dbReference type="EMBL" id="BMJO01000001">
    <property type="protein sequence ID" value="GGE43528.1"/>
    <property type="molecule type" value="Genomic_DNA"/>
</dbReference>
<evidence type="ECO:0000313" key="1">
    <source>
        <dbReference type="EMBL" id="GGE43528.1"/>
    </source>
</evidence>
<protein>
    <submittedName>
        <fullName evidence="1 2">cAMP-binding protein</fullName>
    </submittedName>
</protein>
<keyword evidence="4" id="KW-1185">Reference proteome</keyword>
<dbReference type="InterPro" id="IPR000595">
    <property type="entry name" value="cNMP-bd_dom"/>
</dbReference>
<dbReference type="RefSeq" id="WP_132529099.1">
    <property type="nucleotide sequence ID" value="NZ_BMJO01000001.1"/>
</dbReference>
<dbReference type="SUPFAM" id="SSF51206">
    <property type="entry name" value="cAMP-binding domain-like"/>
    <property type="match status" value="1"/>
</dbReference>
<dbReference type="Proteomes" id="UP000622648">
    <property type="component" value="Unassembled WGS sequence"/>
</dbReference>
<evidence type="ECO:0000313" key="4">
    <source>
        <dbReference type="Proteomes" id="UP000622648"/>
    </source>
</evidence>
<reference evidence="1" key="1">
    <citation type="journal article" date="2014" name="Int. J. Syst. Evol. Microbiol.">
        <title>Complete genome of a new Firmicutes species belonging to the dominant human colonic microbiota ('Ruminococcus bicirculans') reveals two chromosomes and a selective capacity to utilize plant glucans.</title>
        <authorList>
            <consortium name="NISC Comparative Sequencing Program"/>
            <person name="Wegmann U."/>
            <person name="Louis P."/>
            <person name="Goesmann A."/>
            <person name="Henrissat B."/>
            <person name="Duncan S.H."/>
            <person name="Flint H.J."/>
        </authorList>
    </citation>
    <scope>NUCLEOTIDE SEQUENCE</scope>
    <source>
        <strain evidence="1">CGMCC 1.15644</strain>
    </source>
</reference>
<dbReference type="InterPro" id="IPR018490">
    <property type="entry name" value="cNMP-bd_dom_sf"/>
</dbReference>
<sequence length="201" mass="23973">MDNTIHLNHLRTELKKFVSFSDAEWEIFKQYLEFRHYEKKEFFAVPDKVCDHMGFILRGAMRYFHVREGIEITGYFSFENELVSAYKSFLTRRPNTNYIQAIEKTTLILISKKNFELMENNPAIAFKIEQFGRRIAEYYICCYEDRVASFIIQSPEERYLDMQKNAGEIFLRIPQHYVANFLGITPVSLSRIRKRTLKVHA</sequence>
<organism evidence="2 3">
    <name type="scientific">Pedobacter psychrotolerans</name>
    <dbReference type="NCBI Taxonomy" id="1843235"/>
    <lineage>
        <taxon>Bacteria</taxon>
        <taxon>Pseudomonadati</taxon>
        <taxon>Bacteroidota</taxon>
        <taxon>Sphingobacteriia</taxon>
        <taxon>Sphingobacteriales</taxon>
        <taxon>Sphingobacteriaceae</taxon>
        <taxon>Pedobacter</taxon>
    </lineage>
</organism>
<dbReference type="Proteomes" id="UP000295684">
    <property type="component" value="Unassembled WGS sequence"/>
</dbReference>
<name>A0A4R2HQA6_9SPHI</name>
<evidence type="ECO:0000313" key="2">
    <source>
        <dbReference type="EMBL" id="TCO30921.1"/>
    </source>
</evidence>